<evidence type="ECO:0000313" key="2">
    <source>
        <dbReference type="EMBL" id="QUC17288.1"/>
    </source>
</evidence>
<organism evidence="1 4">
    <name type="scientific">Ustilaginoidea virens</name>
    <name type="common">Rice false smut fungus</name>
    <name type="synonym">Villosiclava virens</name>
    <dbReference type="NCBI Taxonomy" id="1159556"/>
    <lineage>
        <taxon>Eukaryota</taxon>
        <taxon>Fungi</taxon>
        <taxon>Dikarya</taxon>
        <taxon>Ascomycota</taxon>
        <taxon>Pezizomycotina</taxon>
        <taxon>Sordariomycetes</taxon>
        <taxon>Hypocreomycetidae</taxon>
        <taxon>Hypocreales</taxon>
        <taxon>Clavicipitaceae</taxon>
        <taxon>Ustilaginoidea</taxon>
    </lineage>
</organism>
<proteinExistence type="predicted"/>
<dbReference type="Proteomes" id="UP000027002">
    <property type="component" value="Chromosome 1"/>
</dbReference>
<dbReference type="CDD" id="cd06154">
    <property type="entry name" value="YjgF_YER057c_UK114_like_6"/>
    <property type="match status" value="1"/>
</dbReference>
<dbReference type="RefSeq" id="XP_042994961.1">
    <property type="nucleotide sequence ID" value="XM_043139027.1"/>
</dbReference>
<dbReference type="GeneID" id="66062307"/>
<evidence type="ECO:0000313" key="4">
    <source>
        <dbReference type="Proteomes" id="UP000054053"/>
    </source>
</evidence>
<sequence length="134" mass="14614">MNRANISSGSAFEAEIGYSRAVIVDDWIMVSGTTGYDYASGRISDDVAQQAEQTLVNISEALEKAGSSMADVVRVHYMLPDRNDFPKTWPVLRKWFGDVKPAATMTQAALMKEEMKIEVEVTARKGSGHGAARG</sequence>
<dbReference type="EMBL" id="BBTG02000007">
    <property type="protein sequence ID" value="GAO15671.1"/>
    <property type="molecule type" value="Genomic_DNA"/>
</dbReference>
<keyword evidence="3" id="KW-1185">Reference proteome</keyword>
<evidence type="ECO:0000313" key="1">
    <source>
        <dbReference type="EMBL" id="GAO15671.1"/>
    </source>
</evidence>
<dbReference type="Proteomes" id="UP000054053">
    <property type="component" value="Unassembled WGS sequence"/>
</dbReference>
<name>A0A1B5KZU9_USTVR</name>
<reference evidence="2" key="3">
    <citation type="submission" date="2020-03" db="EMBL/GenBank/DDBJ databases">
        <title>A mixture of massive structural variations and highly conserved coding sequences in Ustilaginoidea virens genome.</title>
        <authorList>
            <person name="Zhang K."/>
            <person name="Zhao Z."/>
            <person name="Zhang Z."/>
            <person name="Li Y."/>
            <person name="Hsiang T."/>
            <person name="Sun W."/>
        </authorList>
    </citation>
    <scope>NUCLEOTIDE SEQUENCE</scope>
    <source>
        <strain evidence="2">UV-8b</strain>
    </source>
</reference>
<accession>A0A1B5KZU9</accession>
<protein>
    <submittedName>
        <fullName evidence="1">Uncharacterized protein</fullName>
    </submittedName>
</protein>
<dbReference type="PANTHER" id="PTHR43857:SF1">
    <property type="entry name" value="YJGH FAMILY PROTEIN"/>
    <property type="match status" value="1"/>
</dbReference>
<dbReference type="InterPro" id="IPR035959">
    <property type="entry name" value="RutC-like_sf"/>
</dbReference>
<dbReference type="OrthoDB" id="538640at2759"/>
<dbReference type="Pfam" id="PF01042">
    <property type="entry name" value="Ribonuc_L-PSP"/>
    <property type="match status" value="1"/>
</dbReference>
<evidence type="ECO:0000313" key="3">
    <source>
        <dbReference type="Proteomes" id="UP000027002"/>
    </source>
</evidence>
<dbReference type="EMBL" id="CP072753">
    <property type="protein sequence ID" value="QUC17288.1"/>
    <property type="molecule type" value="Genomic_DNA"/>
</dbReference>
<dbReference type="InterPro" id="IPR006175">
    <property type="entry name" value="YjgF/YER057c/UK114"/>
</dbReference>
<dbReference type="Gene3D" id="3.30.1330.40">
    <property type="entry name" value="RutC-like"/>
    <property type="match status" value="1"/>
</dbReference>
<gene>
    <name evidence="2" type="ORF">UV8b_01529</name>
    <name evidence="1" type="ORF">UVI_02019140</name>
</gene>
<reference evidence="1" key="1">
    <citation type="journal article" date="2016" name="Genome Announc.">
        <title>Genome Sequence of Ustilaginoidea virens IPU010, a Rice Pathogenic Fungus Causing False Smut.</title>
        <authorList>
            <person name="Kumagai T."/>
            <person name="Ishii T."/>
            <person name="Terai G."/>
            <person name="Umemura M."/>
            <person name="Machida M."/>
            <person name="Asai K."/>
        </authorList>
    </citation>
    <scope>NUCLEOTIDE SEQUENCE [LARGE SCALE GENOMIC DNA]</scope>
    <source>
        <strain evidence="1">IPU010</strain>
    </source>
</reference>
<dbReference type="PANTHER" id="PTHR43857">
    <property type="entry name" value="BLR7761 PROTEIN"/>
    <property type="match status" value="1"/>
</dbReference>
<reference evidence="4" key="2">
    <citation type="journal article" date="2016" name="Genome Announc.">
        <title>Genome sequence of Ustilaginoidea virens IPU010, a rice pathogenic fungus causing false smut.</title>
        <authorList>
            <person name="Kumagai T."/>
            <person name="Ishii T."/>
            <person name="Terai G."/>
            <person name="Umemura M."/>
            <person name="Machida M."/>
            <person name="Asai K."/>
        </authorList>
    </citation>
    <scope>NUCLEOTIDE SEQUENCE [LARGE SCALE GENOMIC DNA]</scope>
    <source>
        <strain evidence="4">IPU010</strain>
    </source>
</reference>
<dbReference type="AlphaFoldDB" id="A0A1B5KZU9"/>
<dbReference type="SUPFAM" id="SSF55298">
    <property type="entry name" value="YjgF-like"/>
    <property type="match status" value="1"/>
</dbReference>
<dbReference type="KEGG" id="uvi:66062307"/>